<dbReference type="PANTHER" id="PTHR43757:SF15">
    <property type="entry name" value="PYRUVATE DEHYDROGENASE PHOSPHATASE REGULATORY SUBUNIT, MITOCHONDRIAL-LIKE"/>
    <property type="match status" value="1"/>
</dbReference>
<comment type="caution">
    <text evidence="4">The sequence shown here is derived from an EMBL/GenBank/DDBJ whole genome shotgun (WGS) entry which is preliminary data.</text>
</comment>
<dbReference type="InterPro" id="IPR006076">
    <property type="entry name" value="FAD-dep_OxRdtase"/>
</dbReference>
<protein>
    <submittedName>
        <fullName evidence="4">Pyruvate dehydrogenase phosphatase regulatory subunit, mitochondrial</fullName>
    </submittedName>
</protein>
<dbReference type="InterPro" id="IPR027266">
    <property type="entry name" value="TrmE/GcvT-like"/>
</dbReference>
<feature type="domain" description="GCVT N-terminal" evidence="2">
    <location>
        <begin position="754"/>
        <end position="815"/>
    </location>
</feature>
<sequence length="960" mass="108762">MLSLHYLRAANSKLMLMTKNAYSPRRCFRQFASGLSVNELNLSMSDLPFRSYEYEDLIEFPEKVDVLICGGGLSGLCLAYHLSAIGKHKILLLERNRLSKCATMLSTGLLLANQTWRCHGMLDMVHFADDFYNYLSKQQDIAGYSEWSRMLLASTEATALQLKRILSIANEAFRASNFNGRLLSPEELKKLDKECQIGETKAINIKSDIICYAALLLDDVRVNQYASAHVLASMINRTGVDIVENCAVRFVKLDNQCRVIGAETDYGFVECDAFVDAAGAFSGSFFGHDVDPAIKQFPLHPLFYNSVVLEAEGIYSFPSTVVHDVDLNVYVSHSGRYLVCGGFDKHAFKLDNEDSLLLYGAEGSQLPEQWDFFVHVLEKLAKRFPALLNLPVARQFVIGEAFTPDGLPVLGALPSVPNYYCLTGMNGLVTTMAPGLSKVLAQRICGIEPELDVDKFDVSRFILLHCNKHYISQRATEVAGSVFSNFNPLYEWSSVRRLRLSPLHEELKEAGGVFGEVMGFEQVLYFSKGDVPWMKCGESFPLGKPEWFDHVAVEYRACREKVAIMEMSYLSKFEVKGQDYGVIYFLQKMCSANVDQPIGSAIFTGIQNYKGGYVADCTLNRFGQYEYLDQLTWQLFFITAAPDQQTRLRIWMQRHLTAEDKTNIHDVTSKYTTLCILGPASRMLMQELTDEPLSSFASFSCRVRRLKINIGCVSGIRAVSVTHCGELGWTLHCPNEVSFLLHCTVFINDAYLSQFAQYIFEQLRTYGQSYDVQLAGNYAFNSLRIEKFYVRWGVDIDWMTTPNECGRSFRVDFNKDFIGKDALLEEMQMCPRRLFVQLLFLGHDMRRDPWPFGNEPIYRNGYFCGFTTSTSYAFTIGCQCKTVENAFLSLSSFSFVQVSLGYINIDGMRTADEAADYVLDKYAVYEIEIAGKRFQVQLNLHSPDLPMVSSEHPHHYRPTQ</sequence>
<reference evidence="4 5" key="1">
    <citation type="submission" date="2015-01" db="EMBL/GenBank/DDBJ databases">
        <title>Evolution of Trichinella species and genotypes.</title>
        <authorList>
            <person name="Korhonen P.K."/>
            <person name="Edoardo P."/>
            <person name="Giuseppe L.R."/>
            <person name="Gasser R.B."/>
        </authorList>
    </citation>
    <scope>NUCLEOTIDE SEQUENCE [LARGE SCALE GENOMIC DNA]</scope>
    <source>
        <strain evidence="4">ISS176</strain>
    </source>
</reference>
<evidence type="ECO:0000259" key="3">
    <source>
        <dbReference type="Pfam" id="PF16350"/>
    </source>
</evidence>
<evidence type="ECO:0000259" key="2">
    <source>
        <dbReference type="Pfam" id="PF01571"/>
    </source>
</evidence>
<dbReference type="Proteomes" id="UP000054826">
    <property type="component" value="Unassembled WGS sequence"/>
</dbReference>
<dbReference type="AlphaFoldDB" id="A0A0V1K7L5"/>
<dbReference type="Pfam" id="PF01571">
    <property type="entry name" value="GCV_T"/>
    <property type="match status" value="2"/>
</dbReference>
<dbReference type="SUPFAM" id="SSF51905">
    <property type="entry name" value="FAD/NAD(P)-binding domain"/>
    <property type="match status" value="1"/>
</dbReference>
<dbReference type="GO" id="GO:0005739">
    <property type="term" value="C:mitochondrion"/>
    <property type="evidence" value="ECO:0007669"/>
    <property type="project" value="TreeGrafter"/>
</dbReference>
<feature type="domain" description="GCVT N-terminal" evidence="2">
    <location>
        <begin position="503"/>
        <end position="736"/>
    </location>
</feature>
<dbReference type="Pfam" id="PF16350">
    <property type="entry name" value="FAO_M"/>
    <property type="match status" value="1"/>
</dbReference>
<dbReference type="Gene3D" id="3.30.70.1400">
    <property type="entry name" value="Aminomethyltransferase beta-barrel domains"/>
    <property type="match status" value="1"/>
</dbReference>
<evidence type="ECO:0000313" key="5">
    <source>
        <dbReference type="Proteomes" id="UP000054826"/>
    </source>
</evidence>
<dbReference type="PANTHER" id="PTHR43757">
    <property type="entry name" value="AMINOMETHYLTRANSFERASE"/>
    <property type="match status" value="1"/>
</dbReference>
<feature type="domain" description="FAD dependent oxidoreductase" evidence="1">
    <location>
        <begin position="65"/>
        <end position="443"/>
    </location>
</feature>
<proteinExistence type="predicted"/>
<dbReference type="InterPro" id="IPR028896">
    <property type="entry name" value="GcvT/YgfZ/DmdA"/>
</dbReference>
<dbReference type="InterPro" id="IPR036188">
    <property type="entry name" value="FAD/NAD-bd_sf"/>
</dbReference>
<dbReference type="EMBL" id="JYDV01000012">
    <property type="protein sequence ID" value="KRZ42917.1"/>
    <property type="molecule type" value="Genomic_DNA"/>
</dbReference>
<dbReference type="Gene3D" id="3.30.9.10">
    <property type="entry name" value="D-Amino Acid Oxidase, subunit A, domain 2"/>
    <property type="match status" value="1"/>
</dbReference>
<evidence type="ECO:0000259" key="1">
    <source>
        <dbReference type="Pfam" id="PF01266"/>
    </source>
</evidence>
<dbReference type="Pfam" id="PF01266">
    <property type="entry name" value="DAO"/>
    <property type="match status" value="1"/>
</dbReference>
<feature type="domain" description="FAD dependent oxidoreductase central" evidence="3">
    <location>
        <begin position="448"/>
        <end position="501"/>
    </location>
</feature>
<gene>
    <name evidence="4" type="primary">PDPR</name>
    <name evidence="4" type="ORF">T4C_451</name>
</gene>
<dbReference type="SUPFAM" id="SSF103025">
    <property type="entry name" value="Folate-binding domain"/>
    <property type="match status" value="1"/>
</dbReference>
<dbReference type="Gene3D" id="2.40.30.110">
    <property type="entry name" value="Aminomethyltransferase beta-barrel domains"/>
    <property type="match status" value="1"/>
</dbReference>
<accession>A0A0V1K7L5</accession>
<dbReference type="Gene3D" id="3.30.1360.120">
    <property type="entry name" value="Probable tRNA modification gtpase trme, domain 1"/>
    <property type="match status" value="1"/>
</dbReference>
<dbReference type="InterPro" id="IPR032503">
    <property type="entry name" value="FAO_M"/>
</dbReference>
<evidence type="ECO:0000313" key="4">
    <source>
        <dbReference type="EMBL" id="KRZ42917.1"/>
    </source>
</evidence>
<name>A0A0V1K7L5_TRIPS</name>
<organism evidence="4 5">
    <name type="scientific">Trichinella pseudospiralis</name>
    <name type="common">Parasitic roundworm</name>
    <dbReference type="NCBI Taxonomy" id="6337"/>
    <lineage>
        <taxon>Eukaryota</taxon>
        <taxon>Metazoa</taxon>
        <taxon>Ecdysozoa</taxon>
        <taxon>Nematoda</taxon>
        <taxon>Enoplea</taxon>
        <taxon>Dorylaimia</taxon>
        <taxon>Trichinellida</taxon>
        <taxon>Trichinellidae</taxon>
        <taxon>Trichinella</taxon>
    </lineage>
</organism>
<dbReference type="InterPro" id="IPR006222">
    <property type="entry name" value="GCVT_N"/>
</dbReference>
<dbReference type="Gene3D" id="3.50.50.60">
    <property type="entry name" value="FAD/NAD(P)-binding domain"/>
    <property type="match status" value="1"/>
</dbReference>
<keyword evidence="4" id="KW-0670">Pyruvate</keyword>